<dbReference type="AlphaFoldDB" id="A0A7J5TY19"/>
<sequence>MEIYLIRHTEVAVGRSVSYGQSDVELAVNYEEQRDRILTHLPTETPAYLFSSPLSRCRLLANDLATSAKVDLQRVQFDDRLKELHFGDWEMVPWAEIPRSSLDPWMADYVNVGPPNGESFGALFDRVAAFWQEKISPLAAENPGPAYIITHGGVVRALLCLFLDLSLQNAYRIHLDYGSLTKLTTNGQHFTIQYINR</sequence>
<dbReference type="InterPro" id="IPR050275">
    <property type="entry name" value="PGM_Phosphatase"/>
</dbReference>
<name>A0A7J5TY19_9BACT</name>
<dbReference type="Gene3D" id="3.40.50.1240">
    <property type="entry name" value="Phosphoglycerate mutase-like"/>
    <property type="match status" value="1"/>
</dbReference>
<keyword evidence="2" id="KW-1185">Reference proteome</keyword>
<dbReference type="InterPro" id="IPR013078">
    <property type="entry name" value="His_Pase_superF_clade-1"/>
</dbReference>
<accession>A0A7J5TY19</accession>
<dbReference type="SUPFAM" id="SSF53254">
    <property type="entry name" value="Phosphoglycerate mutase-like"/>
    <property type="match status" value="1"/>
</dbReference>
<evidence type="ECO:0000313" key="2">
    <source>
        <dbReference type="Proteomes" id="UP000488299"/>
    </source>
</evidence>
<evidence type="ECO:0000313" key="1">
    <source>
        <dbReference type="EMBL" id="KAB7730039.1"/>
    </source>
</evidence>
<dbReference type="InterPro" id="IPR029033">
    <property type="entry name" value="His_PPase_superfam"/>
</dbReference>
<gene>
    <name evidence="1" type="ORF">F5984_12700</name>
</gene>
<dbReference type="Pfam" id="PF00300">
    <property type="entry name" value="His_Phos_1"/>
    <property type="match status" value="1"/>
</dbReference>
<dbReference type="PANTHER" id="PTHR48100:SF59">
    <property type="entry name" value="ADENOSYLCOBALAMIN_ALPHA-RIBAZOLE PHOSPHATASE"/>
    <property type="match status" value="1"/>
</dbReference>
<protein>
    <submittedName>
        <fullName evidence="1">Phosphoglycerate mutase</fullName>
    </submittedName>
</protein>
<dbReference type="CDD" id="cd07067">
    <property type="entry name" value="HP_PGM_like"/>
    <property type="match status" value="1"/>
</dbReference>
<dbReference type="GO" id="GO:0005737">
    <property type="term" value="C:cytoplasm"/>
    <property type="evidence" value="ECO:0007669"/>
    <property type="project" value="TreeGrafter"/>
</dbReference>
<dbReference type="RefSeq" id="WP_152124655.1">
    <property type="nucleotide sequence ID" value="NZ_WELI01000005.1"/>
</dbReference>
<comment type="caution">
    <text evidence="1">The sequence shown here is derived from an EMBL/GenBank/DDBJ whole genome shotgun (WGS) entry which is preliminary data.</text>
</comment>
<dbReference type="EMBL" id="WELI01000005">
    <property type="protein sequence ID" value="KAB7730039.1"/>
    <property type="molecule type" value="Genomic_DNA"/>
</dbReference>
<dbReference type="GO" id="GO:0016791">
    <property type="term" value="F:phosphatase activity"/>
    <property type="evidence" value="ECO:0007669"/>
    <property type="project" value="TreeGrafter"/>
</dbReference>
<dbReference type="SMART" id="SM00855">
    <property type="entry name" value="PGAM"/>
    <property type="match status" value="1"/>
</dbReference>
<dbReference type="Proteomes" id="UP000488299">
    <property type="component" value="Unassembled WGS sequence"/>
</dbReference>
<proteinExistence type="predicted"/>
<organism evidence="1 2">
    <name type="scientific">Rudanella paleaurantiibacter</name>
    <dbReference type="NCBI Taxonomy" id="2614655"/>
    <lineage>
        <taxon>Bacteria</taxon>
        <taxon>Pseudomonadati</taxon>
        <taxon>Bacteroidota</taxon>
        <taxon>Cytophagia</taxon>
        <taxon>Cytophagales</taxon>
        <taxon>Cytophagaceae</taxon>
        <taxon>Rudanella</taxon>
    </lineage>
</organism>
<reference evidence="1 2" key="1">
    <citation type="submission" date="2019-10" db="EMBL/GenBank/DDBJ databases">
        <title>Rudanella paleaurantiibacter sp. nov., isolated from sludge.</title>
        <authorList>
            <person name="Xu S.Q."/>
        </authorList>
    </citation>
    <scope>NUCLEOTIDE SEQUENCE [LARGE SCALE GENOMIC DNA]</scope>
    <source>
        <strain evidence="1 2">HX-22-17</strain>
    </source>
</reference>
<dbReference type="PANTHER" id="PTHR48100">
    <property type="entry name" value="BROAD-SPECIFICITY PHOSPHATASE YOR283W-RELATED"/>
    <property type="match status" value="1"/>
</dbReference>